<feature type="transmembrane region" description="Helical" evidence="1">
    <location>
        <begin position="51"/>
        <end position="68"/>
    </location>
</feature>
<keyword evidence="1" id="KW-0472">Membrane</keyword>
<proteinExistence type="predicted"/>
<dbReference type="KEGG" id="ral:Rumal_2276"/>
<dbReference type="AlphaFoldDB" id="E6UCT2"/>
<protein>
    <submittedName>
        <fullName evidence="2">Uncharacterized protein</fullName>
    </submittedName>
</protein>
<sequence length="69" mass="7846">MYNIVKLKNTKQFVSWKFWTIGGRGVEIYYERKMTMKANTKNKKNNTIKKIVPAAGMLAISASMLATST</sequence>
<name>E6UCT2_RUMA7</name>
<reference evidence="2 3" key="1">
    <citation type="journal article" date="2011" name="J. Bacteriol.">
        <title>Complete genome of the cellulolytic ruminal bacterium Ruminococcus albus 7.</title>
        <authorList>
            <person name="Suen G."/>
            <person name="Stevenson D.M."/>
            <person name="Bruce D.C."/>
            <person name="Chertkov O."/>
            <person name="Copeland A."/>
            <person name="Cheng J.F."/>
            <person name="Detter C."/>
            <person name="Detter J.C."/>
            <person name="Goodwin L.A."/>
            <person name="Han C.S."/>
            <person name="Hauser L.J."/>
            <person name="Ivanova N.N."/>
            <person name="Kyrpides N.C."/>
            <person name="Land M.L."/>
            <person name="Lapidus A."/>
            <person name="Lucas S."/>
            <person name="Ovchinnikova G."/>
            <person name="Pitluck S."/>
            <person name="Tapia R."/>
            <person name="Woyke T."/>
            <person name="Boyum J."/>
            <person name="Mead D."/>
            <person name="Weimer P.J."/>
        </authorList>
    </citation>
    <scope>NUCLEOTIDE SEQUENCE [LARGE SCALE GENOMIC DNA]</scope>
    <source>
        <strain evidence="3">ATCC 27210 / DSM 20455 / JCM 14654 / NCDO 2250 / 7</strain>
    </source>
</reference>
<organism evidence="2 3">
    <name type="scientific">Ruminococcus albus (strain ATCC 27210 / DSM 20455 / JCM 14654 / NCDO 2250 / 7)</name>
    <dbReference type="NCBI Taxonomy" id="697329"/>
    <lineage>
        <taxon>Bacteria</taxon>
        <taxon>Bacillati</taxon>
        <taxon>Bacillota</taxon>
        <taxon>Clostridia</taxon>
        <taxon>Eubacteriales</taxon>
        <taxon>Oscillospiraceae</taxon>
        <taxon>Ruminococcus</taxon>
    </lineage>
</organism>
<dbReference type="HOGENOM" id="CLU_2773381_0_0_9"/>
<dbReference type="EMBL" id="CP002403">
    <property type="protein sequence ID" value="ADU22761.1"/>
    <property type="molecule type" value="Genomic_DNA"/>
</dbReference>
<evidence type="ECO:0000256" key="1">
    <source>
        <dbReference type="SAM" id="Phobius"/>
    </source>
</evidence>
<accession>E6UCT2</accession>
<evidence type="ECO:0000313" key="3">
    <source>
        <dbReference type="Proteomes" id="UP000006919"/>
    </source>
</evidence>
<gene>
    <name evidence="2" type="ordered locus">Rumal_2276</name>
</gene>
<keyword evidence="1" id="KW-1133">Transmembrane helix</keyword>
<keyword evidence="1" id="KW-0812">Transmembrane</keyword>
<evidence type="ECO:0000313" key="2">
    <source>
        <dbReference type="EMBL" id="ADU22761.1"/>
    </source>
</evidence>
<dbReference type="Proteomes" id="UP000006919">
    <property type="component" value="Chromosome"/>
</dbReference>